<evidence type="ECO:0000313" key="4">
    <source>
        <dbReference type="Proteomes" id="UP001148614"/>
    </source>
</evidence>
<evidence type="ECO:0000313" key="3">
    <source>
        <dbReference type="EMBL" id="KAJ3576582.1"/>
    </source>
</evidence>
<dbReference type="Gene3D" id="1.10.510.10">
    <property type="entry name" value="Transferase(Phosphotransferase) domain 1"/>
    <property type="match status" value="1"/>
</dbReference>
<dbReference type="Pfam" id="PF00069">
    <property type="entry name" value="Pkinase"/>
    <property type="match status" value="1"/>
</dbReference>
<reference evidence="3" key="1">
    <citation type="submission" date="2022-07" db="EMBL/GenBank/DDBJ databases">
        <title>Genome Sequence of Xylaria arbuscula.</title>
        <authorList>
            <person name="Buettner E."/>
        </authorList>
    </citation>
    <scope>NUCLEOTIDE SEQUENCE</scope>
    <source>
        <strain evidence="3">VT107</strain>
    </source>
</reference>
<feature type="domain" description="Protein kinase" evidence="2">
    <location>
        <begin position="67"/>
        <end position="402"/>
    </location>
</feature>
<dbReference type="PANTHER" id="PTHR24359:SF1">
    <property type="entry name" value="INHIBITOR OF NUCLEAR FACTOR KAPPA-B KINASE EPSILON SUBUNIT HOMOLOG 1-RELATED"/>
    <property type="match status" value="1"/>
</dbReference>
<organism evidence="3 4">
    <name type="scientific">Xylaria arbuscula</name>
    <dbReference type="NCBI Taxonomy" id="114810"/>
    <lineage>
        <taxon>Eukaryota</taxon>
        <taxon>Fungi</taxon>
        <taxon>Dikarya</taxon>
        <taxon>Ascomycota</taxon>
        <taxon>Pezizomycotina</taxon>
        <taxon>Sordariomycetes</taxon>
        <taxon>Xylariomycetidae</taxon>
        <taxon>Xylariales</taxon>
        <taxon>Xylariaceae</taxon>
        <taxon>Xylaria</taxon>
    </lineage>
</organism>
<protein>
    <recommendedName>
        <fullName evidence="2">Protein kinase domain-containing protein</fullName>
    </recommendedName>
</protein>
<dbReference type="InterPro" id="IPR011009">
    <property type="entry name" value="Kinase-like_dom_sf"/>
</dbReference>
<proteinExistence type="predicted"/>
<dbReference type="PROSITE" id="PS50011">
    <property type="entry name" value="PROTEIN_KINASE_DOM"/>
    <property type="match status" value="1"/>
</dbReference>
<dbReference type="PANTHER" id="PTHR24359">
    <property type="entry name" value="SERINE/THREONINE-PROTEIN KINASE SBK1"/>
    <property type="match status" value="1"/>
</dbReference>
<accession>A0A9W8NHV1</accession>
<comment type="caution">
    <text evidence="3">The sequence shown here is derived from an EMBL/GenBank/DDBJ whole genome shotgun (WGS) entry which is preliminary data.</text>
</comment>
<dbReference type="GO" id="GO:0005524">
    <property type="term" value="F:ATP binding"/>
    <property type="evidence" value="ECO:0007669"/>
    <property type="project" value="InterPro"/>
</dbReference>
<feature type="region of interest" description="Disordered" evidence="1">
    <location>
        <begin position="949"/>
        <end position="974"/>
    </location>
</feature>
<dbReference type="Proteomes" id="UP001148614">
    <property type="component" value="Unassembled WGS sequence"/>
</dbReference>
<feature type="region of interest" description="Disordered" evidence="1">
    <location>
        <begin position="1"/>
        <end position="36"/>
    </location>
</feature>
<evidence type="ECO:0000256" key="1">
    <source>
        <dbReference type="SAM" id="MobiDB-lite"/>
    </source>
</evidence>
<dbReference type="InterPro" id="IPR000719">
    <property type="entry name" value="Prot_kinase_dom"/>
</dbReference>
<keyword evidence="4" id="KW-1185">Reference proteome</keyword>
<sequence>MSMSGLNRRRQAPPQAFEGDLTSLRDSPKATRAKSKKNKDEEGCYSLLSCLACAQHCRVDFTGFSWINAQGMLGRGGQGVVAQTRASVDTVFAFKRRRPIRGILTTQAAAKDHAFREICSEIMALGHEDLHHHENIVQLIAISWEIENVRDWRFQADVVIWPVMILEKAELGDLGNFLRGKGRETDFPTRLRMCAGIASALAAVHKNGIIHGDIKPENALVFKGGIVKLSDFGFSALASSELFDLAGTYPWRAPEINALDRATHQQAKLTDLYSFGMLCLWVLFRNKLAEMGEVMEPPGLVRRSSSLVFSNLSSALSRLSTGQSGTIAPTVSDLENLKLSNITNKKTNEMPKLAQDLVGELTNDKIRDYLQELLTRLLAYTPSSRTSQDTAIEFGQISQNLLNLSLSSDDKPKAFKSPDAPPKNKKFTAGVFPRARDFQVSKSLESLCYADFRVRNHIFNCLLQEYNEAKDDGDTKATAAVQLAFCKEVGFGAAKDRVAAERYLREGHIEAAQLRNIIDSTSTSQEPFNARLRVLCNTGIIQPIHYATDYRSVMDPGALEEIRNSREVEIERMEITLGKTHPAILNLKWSLSMLLMESNSQLSPIKYLHKMMQELNADPKHGAFHRDSLITRAYFCLSLGRLFGPSTADTIIVYSKETYAALVDHGLADHVVLLQLSVHISDLLGAMGHMKESMHFLESAQLATDKKFGPEHGNTVLLLDKRTDYLVLEGRLADTLDNIKDLSKRMEGLADDEDAVKPYLRRKNANLFCMASHFKEALVLIEDDFTAMRARNIPENHQAYLQGFMIKANVLLQLNRFEEAAACARSVIQPLKNMPWPPPPPPPHLRADGSSSQDAAFNPLEELTELLGDSKIVATENVTSNPKENAPEDLSFNPDIFPADPGLIGAEIVLVTAQYALAHQLDATGTTSVGPTVALNNAAHKKAELLRQKADSDLARRPTGLREDGRGHSNGYYF</sequence>
<dbReference type="AlphaFoldDB" id="A0A9W8NHV1"/>
<dbReference type="EMBL" id="JANPWZ010000467">
    <property type="protein sequence ID" value="KAJ3576582.1"/>
    <property type="molecule type" value="Genomic_DNA"/>
</dbReference>
<feature type="region of interest" description="Disordered" evidence="1">
    <location>
        <begin position="832"/>
        <end position="853"/>
    </location>
</feature>
<evidence type="ECO:0000259" key="2">
    <source>
        <dbReference type="PROSITE" id="PS50011"/>
    </source>
</evidence>
<feature type="compositionally biased region" description="Basic and acidic residues" evidence="1">
    <location>
        <begin position="949"/>
        <end position="967"/>
    </location>
</feature>
<dbReference type="SUPFAM" id="SSF56112">
    <property type="entry name" value="Protein kinase-like (PK-like)"/>
    <property type="match status" value="1"/>
</dbReference>
<name>A0A9W8NHV1_9PEZI</name>
<dbReference type="VEuPathDB" id="FungiDB:F4678DRAFT_443414"/>
<gene>
    <name evidence="3" type="ORF">NPX13_g3648</name>
</gene>
<dbReference type="SMART" id="SM00220">
    <property type="entry name" value="S_TKc"/>
    <property type="match status" value="1"/>
</dbReference>
<feature type="compositionally biased region" description="Pro residues" evidence="1">
    <location>
        <begin position="835"/>
        <end position="844"/>
    </location>
</feature>
<dbReference type="GO" id="GO:0004674">
    <property type="term" value="F:protein serine/threonine kinase activity"/>
    <property type="evidence" value="ECO:0007669"/>
    <property type="project" value="TreeGrafter"/>
</dbReference>